<reference evidence="10 11" key="1">
    <citation type="submission" date="2020-04" db="EMBL/GenBank/DDBJ databases">
        <authorList>
            <person name="Zhang R."/>
            <person name="Schippers A."/>
        </authorList>
    </citation>
    <scope>NUCLEOTIDE SEQUENCE [LARGE SCALE GENOMIC DNA]</scope>
    <source>
        <strain evidence="10 11">DSM 109850</strain>
    </source>
</reference>
<evidence type="ECO:0000259" key="9">
    <source>
        <dbReference type="Pfam" id="PF07992"/>
    </source>
</evidence>
<evidence type="ECO:0000256" key="5">
    <source>
        <dbReference type="ARBA" id="ARBA00023157"/>
    </source>
</evidence>
<evidence type="ECO:0000256" key="2">
    <source>
        <dbReference type="ARBA" id="ARBA00022630"/>
    </source>
</evidence>
<dbReference type="Gene3D" id="3.50.50.60">
    <property type="entry name" value="FAD/NAD(P)-binding domain"/>
    <property type="match status" value="2"/>
</dbReference>
<gene>
    <name evidence="10" type="primary">trxB</name>
    <name evidence="10" type="ORF">HIJ39_12825</name>
</gene>
<evidence type="ECO:0000313" key="10">
    <source>
        <dbReference type="EMBL" id="NMP23221.1"/>
    </source>
</evidence>
<keyword evidence="4 7" id="KW-0560">Oxidoreductase</keyword>
<dbReference type="InterPro" id="IPR036188">
    <property type="entry name" value="FAD/NAD-bd_sf"/>
</dbReference>
<dbReference type="InterPro" id="IPR050097">
    <property type="entry name" value="Ferredoxin-NADP_redctase_2"/>
</dbReference>
<evidence type="ECO:0000256" key="1">
    <source>
        <dbReference type="ARBA" id="ARBA00009333"/>
    </source>
</evidence>
<dbReference type="RefSeq" id="WP_169100296.1">
    <property type="nucleotide sequence ID" value="NZ_JABBVZ010000044.1"/>
</dbReference>
<evidence type="ECO:0000256" key="6">
    <source>
        <dbReference type="ARBA" id="ARBA00023284"/>
    </source>
</evidence>
<keyword evidence="2 7" id="KW-0285">Flavoprotein</keyword>
<evidence type="ECO:0000256" key="3">
    <source>
        <dbReference type="ARBA" id="ARBA00022827"/>
    </source>
</evidence>
<organism evidence="10 11">
    <name type="scientific">Sulfobacillus harzensis</name>
    <dbReference type="NCBI Taxonomy" id="2729629"/>
    <lineage>
        <taxon>Bacteria</taxon>
        <taxon>Bacillati</taxon>
        <taxon>Bacillota</taxon>
        <taxon>Clostridia</taxon>
        <taxon>Eubacteriales</taxon>
        <taxon>Clostridiales Family XVII. Incertae Sedis</taxon>
        <taxon>Sulfobacillus</taxon>
    </lineage>
</organism>
<dbReference type="NCBIfam" id="TIGR01292">
    <property type="entry name" value="TRX_reduct"/>
    <property type="match status" value="1"/>
</dbReference>
<accession>A0A7Y0Q3P8</accession>
<dbReference type="AlphaFoldDB" id="A0A7Y0Q3P8"/>
<dbReference type="GO" id="GO:0005737">
    <property type="term" value="C:cytoplasm"/>
    <property type="evidence" value="ECO:0007669"/>
    <property type="project" value="InterPro"/>
</dbReference>
<keyword evidence="11" id="KW-1185">Reference proteome</keyword>
<comment type="catalytic activity">
    <reaction evidence="7">
        <text>[thioredoxin]-dithiol + NADP(+) = [thioredoxin]-disulfide + NADPH + H(+)</text>
        <dbReference type="Rhea" id="RHEA:20345"/>
        <dbReference type="Rhea" id="RHEA-COMP:10698"/>
        <dbReference type="Rhea" id="RHEA-COMP:10700"/>
        <dbReference type="ChEBI" id="CHEBI:15378"/>
        <dbReference type="ChEBI" id="CHEBI:29950"/>
        <dbReference type="ChEBI" id="CHEBI:50058"/>
        <dbReference type="ChEBI" id="CHEBI:57783"/>
        <dbReference type="ChEBI" id="CHEBI:58349"/>
        <dbReference type="EC" id="1.8.1.9"/>
    </reaction>
</comment>
<keyword evidence="8" id="KW-0521">NADP</keyword>
<comment type="cofactor">
    <cofactor evidence="8">
        <name>FAD</name>
        <dbReference type="ChEBI" id="CHEBI:57692"/>
    </cofactor>
    <text evidence="8">Binds 1 FAD per subunit.</text>
</comment>
<comment type="subunit">
    <text evidence="7">Homodimer.</text>
</comment>
<dbReference type="PRINTS" id="PR00469">
    <property type="entry name" value="PNDRDTASEII"/>
</dbReference>
<evidence type="ECO:0000256" key="4">
    <source>
        <dbReference type="ARBA" id="ARBA00023002"/>
    </source>
</evidence>
<dbReference type="Pfam" id="PF07992">
    <property type="entry name" value="Pyr_redox_2"/>
    <property type="match status" value="1"/>
</dbReference>
<evidence type="ECO:0000256" key="7">
    <source>
        <dbReference type="RuleBase" id="RU003880"/>
    </source>
</evidence>
<evidence type="ECO:0000256" key="8">
    <source>
        <dbReference type="RuleBase" id="RU003881"/>
    </source>
</evidence>
<proteinExistence type="inferred from homology"/>
<dbReference type="PANTHER" id="PTHR48105">
    <property type="entry name" value="THIOREDOXIN REDUCTASE 1-RELATED-RELATED"/>
    <property type="match status" value="1"/>
</dbReference>
<evidence type="ECO:0000313" key="11">
    <source>
        <dbReference type="Proteomes" id="UP000533476"/>
    </source>
</evidence>
<comment type="similarity">
    <text evidence="1 7">Belongs to the class-II pyridine nucleotide-disulfide oxidoreductase family.</text>
</comment>
<feature type="domain" description="FAD/NAD(P)-binding" evidence="9">
    <location>
        <begin position="4"/>
        <end position="293"/>
    </location>
</feature>
<dbReference type="PROSITE" id="PS00573">
    <property type="entry name" value="PYRIDINE_REDOX_2"/>
    <property type="match status" value="1"/>
</dbReference>
<protein>
    <recommendedName>
        <fullName evidence="7">Thioredoxin reductase</fullName>
        <ecNumber evidence="7">1.8.1.9</ecNumber>
    </recommendedName>
</protein>
<dbReference type="GO" id="GO:0004791">
    <property type="term" value="F:thioredoxin-disulfide reductase (NADPH) activity"/>
    <property type="evidence" value="ECO:0007669"/>
    <property type="project" value="UniProtKB-UniRule"/>
</dbReference>
<keyword evidence="5" id="KW-1015">Disulfide bond</keyword>
<dbReference type="EMBL" id="JABBVZ010000044">
    <property type="protein sequence ID" value="NMP23221.1"/>
    <property type="molecule type" value="Genomic_DNA"/>
</dbReference>
<keyword evidence="3 7" id="KW-0274">FAD</keyword>
<dbReference type="InterPro" id="IPR023753">
    <property type="entry name" value="FAD/NAD-binding_dom"/>
</dbReference>
<keyword evidence="6 7" id="KW-0676">Redox-active center</keyword>
<dbReference type="InterPro" id="IPR008255">
    <property type="entry name" value="Pyr_nucl-diS_OxRdtase_2_AS"/>
</dbReference>
<dbReference type="SUPFAM" id="SSF51905">
    <property type="entry name" value="FAD/NAD(P)-binding domain"/>
    <property type="match status" value="1"/>
</dbReference>
<dbReference type="PRINTS" id="PR00368">
    <property type="entry name" value="FADPNR"/>
</dbReference>
<dbReference type="GO" id="GO:0019430">
    <property type="term" value="P:removal of superoxide radicals"/>
    <property type="evidence" value="ECO:0007669"/>
    <property type="project" value="UniProtKB-UniRule"/>
</dbReference>
<comment type="caution">
    <text evidence="10">The sequence shown here is derived from an EMBL/GenBank/DDBJ whole genome shotgun (WGS) entry which is preliminary data.</text>
</comment>
<dbReference type="InterPro" id="IPR005982">
    <property type="entry name" value="Thioredox_Rdtase"/>
</dbReference>
<dbReference type="EC" id="1.8.1.9" evidence="7"/>
<name>A0A7Y0Q3P8_9FIRM</name>
<sequence length="309" mass="33422">MSEDVIILGTGPAGYTAAIYAARADLNPLVIEGEEPGGQLMLTTEVENFPGFPEGILGPDLMEAMKKQAERFGAKFIPGRAASVDLSRRPFKVTTDDDKTYEANALIISTGASAKMLEIPGEQEMVGHGVSTCATCDGFFFKNKRILVVGGGDSAMEEATFLTRYASEVTIVHRRDQLRASKIMQERAQKNPKISWVMNAVPVEVLSENNKVTGLKVRHNDSGKEEVLPTEGLFVSIGHRPNTAFLNGQVDTDTVGYIITHDGSTRTSVDGVFACGDVADSRYRQAITAAGTGCRAAMDVERWLETQGR</sequence>
<dbReference type="Proteomes" id="UP000533476">
    <property type="component" value="Unassembled WGS sequence"/>
</dbReference>